<comment type="caution">
    <text evidence="1">The sequence shown here is derived from an EMBL/GenBank/DDBJ whole genome shotgun (WGS) entry which is preliminary data.</text>
</comment>
<gene>
    <name evidence="1" type="ORF">DRW42_15195</name>
</gene>
<dbReference type="Proteomes" id="UP000252081">
    <property type="component" value="Unassembled WGS sequence"/>
</dbReference>
<dbReference type="AlphaFoldDB" id="A0A366KY72"/>
<protein>
    <recommendedName>
        <fullName evidence="3">Helicase ATP-binding domain-containing protein</fullName>
    </recommendedName>
</protein>
<sequence length="625" mass="73005">MKNKKIKTYKINKGQYLNQIEPFKSKGIPSNIILFKELPGCGATRCEIEFPRHSIIVEPNVPVIKGKKRQFGMLVCGIFEGVTTDDILAYLENNIEYKKLIVTPESFWKVKEALEDSTFEIYTDFFLLFDECEKIIQDISYRADIALPMDDFFRFEHKTFVSATPIVPSDPRFELNEFTVHKIRPSFTYSQSLRLICTNNVLTTIKKFIDENPNDKYFMFFNTTDTIHELITKLKIKNESMVFCAEKSRKKLRINGYNDSDVKTEITAFKKYNFFTSRFFSAVDIDYDLFQCNPTIVLITDIVSAQHSMLDPFTEAIQIQGRFRETKEHPFTRNLVHISNVDPELISMSESAVKTYLSECHIVFKAVHRYHESATTAAAKDVLSQVLKRIDYAKYLKKHSLERNYDMIDNLIFEEKVKGIYQNANKLKDAYSKCSHFKIDNKYAEELYSFTDKDRKKANKKNIRLKSLNEIVADSLTDLHTRKRMNLITEFEYTMEITSFQLDFPEQMAIINKYGIDNSELVNFNIYQIQHLLIKQKKQVDHFGMMTYIQQNFQIGKAYTGNRMTALLKVGFKDNNIHGITPSLDYLRKFAEFNPSNKKVWMGKNELGKDIRGYIITKFKDGTLN</sequence>
<reference evidence="1 2" key="1">
    <citation type="submission" date="2018-07" db="EMBL/GenBank/DDBJ databases">
        <title>A draft genome of a endophytic bacteria, a new species of Pedobacter.</title>
        <authorList>
            <person name="Zhang Z.D."/>
            <person name="Chen Z.J."/>
        </authorList>
    </citation>
    <scope>NUCLEOTIDE SEQUENCE [LARGE SCALE GENOMIC DNA]</scope>
    <source>
        <strain evidence="1 2">RS10</strain>
    </source>
</reference>
<keyword evidence="2" id="KW-1185">Reference proteome</keyword>
<evidence type="ECO:0000313" key="1">
    <source>
        <dbReference type="EMBL" id="RBQ05842.1"/>
    </source>
</evidence>
<proteinExistence type="predicted"/>
<evidence type="ECO:0008006" key="3">
    <source>
        <dbReference type="Google" id="ProtNLM"/>
    </source>
</evidence>
<dbReference type="EMBL" id="QNQU01000012">
    <property type="protein sequence ID" value="RBQ05842.1"/>
    <property type="molecule type" value="Genomic_DNA"/>
</dbReference>
<accession>A0A366KY72</accession>
<dbReference type="OrthoDB" id="1000127at2"/>
<evidence type="ECO:0000313" key="2">
    <source>
        <dbReference type="Proteomes" id="UP000252081"/>
    </source>
</evidence>
<organism evidence="1 2">
    <name type="scientific">Pedobacter miscanthi</name>
    <dbReference type="NCBI Taxonomy" id="2259170"/>
    <lineage>
        <taxon>Bacteria</taxon>
        <taxon>Pseudomonadati</taxon>
        <taxon>Bacteroidota</taxon>
        <taxon>Sphingobacteriia</taxon>
        <taxon>Sphingobacteriales</taxon>
        <taxon>Sphingobacteriaceae</taxon>
        <taxon>Pedobacter</taxon>
    </lineage>
</organism>
<dbReference type="RefSeq" id="WP_113949680.1">
    <property type="nucleotide sequence ID" value="NZ_QNQU01000012.1"/>
</dbReference>
<name>A0A366KY72_9SPHI</name>